<dbReference type="InterPro" id="IPR050728">
    <property type="entry name" value="Zinc_Metalloprotease_M4"/>
</dbReference>
<evidence type="ECO:0000259" key="8">
    <source>
        <dbReference type="Pfam" id="PF02868"/>
    </source>
</evidence>
<proteinExistence type="inferred from homology"/>
<evidence type="ECO:0000259" key="7">
    <source>
        <dbReference type="Pfam" id="PF01447"/>
    </source>
</evidence>
<dbReference type="Pfam" id="PF01447">
    <property type="entry name" value="Peptidase_M4"/>
    <property type="match status" value="1"/>
</dbReference>
<keyword evidence="4" id="KW-0378">Hydrolase</keyword>
<dbReference type="PANTHER" id="PTHR33794">
    <property type="entry name" value="BACILLOLYSIN"/>
    <property type="match status" value="1"/>
</dbReference>
<feature type="domain" description="Peptidase M4 C-terminal" evidence="8">
    <location>
        <begin position="345"/>
        <end position="489"/>
    </location>
</feature>
<dbReference type="Proteomes" id="UP000694888">
    <property type="component" value="Unplaced"/>
</dbReference>
<accession>A0ABM0JUT4</accession>
<dbReference type="InterPro" id="IPR013856">
    <property type="entry name" value="Peptidase_M4_domain"/>
</dbReference>
<organism evidence="9 10">
    <name type="scientific">Aplysia californica</name>
    <name type="common">California sea hare</name>
    <dbReference type="NCBI Taxonomy" id="6500"/>
    <lineage>
        <taxon>Eukaryota</taxon>
        <taxon>Metazoa</taxon>
        <taxon>Spiralia</taxon>
        <taxon>Lophotrochozoa</taxon>
        <taxon>Mollusca</taxon>
        <taxon>Gastropoda</taxon>
        <taxon>Heterobranchia</taxon>
        <taxon>Euthyneura</taxon>
        <taxon>Tectipleura</taxon>
        <taxon>Aplysiida</taxon>
        <taxon>Aplysioidea</taxon>
        <taxon>Aplysiidae</taxon>
        <taxon>Aplysia</taxon>
    </lineage>
</organism>
<keyword evidence="2" id="KW-0645">Protease</keyword>
<protein>
    <submittedName>
        <fullName evidence="10">Elastase-like</fullName>
    </submittedName>
</protein>
<evidence type="ECO:0000256" key="4">
    <source>
        <dbReference type="ARBA" id="ARBA00022801"/>
    </source>
</evidence>
<dbReference type="PANTHER" id="PTHR33794:SF1">
    <property type="entry name" value="BACILLOLYSIN"/>
    <property type="match status" value="1"/>
</dbReference>
<dbReference type="Gene3D" id="3.10.170.10">
    <property type="match status" value="1"/>
</dbReference>
<dbReference type="SUPFAM" id="SSF55486">
    <property type="entry name" value="Metalloproteases ('zincins'), catalytic domain"/>
    <property type="match status" value="1"/>
</dbReference>
<comment type="similarity">
    <text evidence="1">Belongs to the peptidase M4 family.</text>
</comment>
<dbReference type="Pfam" id="PF02868">
    <property type="entry name" value="Peptidase_M4_C"/>
    <property type="match status" value="1"/>
</dbReference>
<dbReference type="RefSeq" id="XP_005102004.1">
    <property type="nucleotide sequence ID" value="XM_005101947.1"/>
</dbReference>
<evidence type="ECO:0000256" key="2">
    <source>
        <dbReference type="ARBA" id="ARBA00022670"/>
    </source>
</evidence>
<dbReference type="InterPro" id="IPR023612">
    <property type="entry name" value="Peptidase_M4"/>
</dbReference>
<evidence type="ECO:0000256" key="6">
    <source>
        <dbReference type="ARBA" id="ARBA00023049"/>
    </source>
</evidence>
<evidence type="ECO:0000256" key="5">
    <source>
        <dbReference type="ARBA" id="ARBA00022833"/>
    </source>
</evidence>
<evidence type="ECO:0000313" key="9">
    <source>
        <dbReference type="Proteomes" id="UP000694888"/>
    </source>
</evidence>
<keyword evidence="6" id="KW-0482">Metalloprotease</keyword>
<dbReference type="GeneID" id="101863912"/>
<dbReference type="PRINTS" id="PR00730">
    <property type="entry name" value="THERMOLYSIN"/>
</dbReference>
<keyword evidence="3" id="KW-0479">Metal-binding</keyword>
<sequence>MREALESPRSKVTLASLAYSANMGPGTGFRLANDDLFRSAKGVSRRRLVETYGDLEVVGATAAAETDLSGQLTGNVYGRVALGLEEDIPDPDACQTPISEMLEIAIRAENYDVSDERIENKDGRRLVYIDPDTHLASLAYRVEFFYAGQRVVSRPAYFIDACNRSVLLHFDQIQNVSVARDSMGAQACACNPSAAGIGGNPKTGRIEYNKDGRCLAVQVSGTTCTMSNTYGYVVDNQQTRDRFRTRPVRFTCRNGYSDPVNGAFGVASDAFYFGTITGRLYVEKYGIRALPYPPRIVIHYGSCYQNAFWDGTDMYFGDGCSTLYPLVSQDIVAHELAHGITSRNSRLFYSLQSGGINEAFSDISGEIADKFGHGSNDWMVGYELYKRDRPLRYFINPPDDGRSISHVRDYSSSLGVHSTSGIYNHAFYQMVAIEGLPIYHAYKCFLDSNLQCWQSLTQFWEGACCVMQMCYDNGYDVIKVRSAFSRVGIYLFRCDFDGFSSIVKSGETRREILVSATRNPILAVENAGDGRVSVTAEAQDLFSTVDIEVVEDAGGEVVLVSGSGSVDVESELDTVYVRLSSPKADDVKVDMKVA</sequence>
<gene>
    <name evidence="10" type="primary">LOC101863912</name>
</gene>
<name>A0ABM0JUT4_APLCA</name>
<feature type="domain" description="Peptidase M4" evidence="7">
    <location>
        <begin position="202"/>
        <end position="342"/>
    </location>
</feature>
<evidence type="ECO:0000313" key="10">
    <source>
        <dbReference type="RefSeq" id="XP_005102004.1"/>
    </source>
</evidence>
<keyword evidence="5" id="KW-0862">Zinc</keyword>
<evidence type="ECO:0000256" key="1">
    <source>
        <dbReference type="ARBA" id="ARBA00009388"/>
    </source>
</evidence>
<dbReference type="CDD" id="cd09597">
    <property type="entry name" value="M4_TLP"/>
    <property type="match status" value="1"/>
</dbReference>
<keyword evidence="9" id="KW-1185">Reference proteome</keyword>
<dbReference type="Gene3D" id="3.10.450.40">
    <property type="match status" value="1"/>
</dbReference>
<dbReference type="InterPro" id="IPR001570">
    <property type="entry name" value="Peptidase_M4_C_domain"/>
</dbReference>
<dbReference type="Gene3D" id="1.10.390.10">
    <property type="entry name" value="Neutral Protease Domain 2"/>
    <property type="match status" value="1"/>
</dbReference>
<reference evidence="10" key="1">
    <citation type="submission" date="2025-08" db="UniProtKB">
        <authorList>
            <consortium name="RefSeq"/>
        </authorList>
    </citation>
    <scope>IDENTIFICATION</scope>
</reference>
<dbReference type="InterPro" id="IPR027268">
    <property type="entry name" value="Peptidase_M4/M1_CTD_sf"/>
</dbReference>
<evidence type="ECO:0000256" key="3">
    <source>
        <dbReference type="ARBA" id="ARBA00022723"/>
    </source>
</evidence>